<dbReference type="GO" id="GO:0005525">
    <property type="term" value="F:GTP binding"/>
    <property type="evidence" value="ECO:0007669"/>
    <property type="project" value="InterPro"/>
</dbReference>
<reference evidence="2" key="1">
    <citation type="submission" date="2021-01" db="EMBL/GenBank/DDBJ databases">
        <authorList>
            <consortium name="Genoscope - CEA"/>
            <person name="William W."/>
        </authorList>
    </citation>
    <scope>NUCLEOTIDE SEQUENCE</scope>
</reference>
<evidence type="ECO:0008006" key="4">
    <source>
        <dbReference type="Google" id="ProtNLM"/>
    </source>
</evidence>
<proteinExistence type="predicted"/>
<dbReference type="Pfam" id="PF13516">
    <property type="entry name" value="LRR_6"/>
    <property type="match status" value="3"/>
</dbReference>
<dbReference type="SMART" id="SM00368">
    <property type="entry name" value="LRR_RI"/>
    <property type="match status" value="6"/>
</dbReference>
<dbReference type="GO" id="GO:0003924">
    <property type="term" value="F:GTPase activity"/>
    <property type="evidence" value="ECO:0007669"/>
    <property type="project" value="InterPro"/>
</dbReference>
<keyword evidence="1" id="KW-0175">Coiled coil</keyword>
<evidence type="ECO:0000313" key="2">
    <source>
        <dbReference type="EMBL" id="CAD8151735.1"/>
    </source>
</evidence>
<dbReference type="PROSITE" id="PS51421">
    <property type="entry name" value="RAS"/>
    <property type="match status" value="1"/>
</dbReference>
<evidence type="ECO:0000256" key="1">
    <source>
        <dbReference type="SAM" id="Coils"/>
    </source>
</evidence>
<protein>
    <recommendedName>
        <fullName evidence="4">Leucine Rich Repeat family protein</fullName>
    </recommendedName>
</protein>
<dbReference type="OrthoDB" id="291766at2759"/>
<dbReference type="PROSITE" id="PS51419">
    <property type="entry name" value="RAB"/>
    <property type="match status" value="1"/>
</dbReference>
<dbReference type="Pfam" id="PF00071">
    <property type="entry name" value="Ras"/>
    <property type="match status" value="1"/>
</dbReference>
<dbReference type="InterPro" id="IPR052394">
    <property type="entry name" value="LRR-containing"/>
</dbReference>
<comment type="caution">
    <text evidence="2">The sequence shown here is derived from an EMBL/GenBank/DDBJ whole genome shotgun (WGS) entry which is preliminary data.</text>
</comment>
<dbReference type="OMA" id="QLESCWI"/>
<dbReference type="EMBL" id="CAJJDP010000025">
    <property type="protein sequence ID" value="CAD8151735.1"/>
    <property type="molecule type" value="Genomic_DNA"/>
</dbReference>
<accession>A0A8S1TEV4</accession>
<name>A0A8S1TEV4_PAROT</name>
<gene>
    <name evidence="2" type="ORF">POCTA_138.1.T0250256</name>
</gene>
<evidence type="ECO:0000313" key="3">
    <source>
        <dbReference type="Proteomes" id="UP000683925"/>
    </source>
</evidence>
<dbReference type="InterPro" id="IPR001611">
    <property type="entry name" value="Leu-rich_rpt"/>
</dbReference>
<dbReference type="PANTHER" id="PTHR24114:SF2">
    <property type="entry name" value="F-BOX DOMAIN-CONTAINING PROTEIN-RELATED"/>
    <property type="match status" value="1"/>
</dbReference>
<feature type="coiled-coil region" evidence="1">
    <location>
        <begin position="458"/>
        <end position="485"/>
    </location>
</feature>
<dbReference type="SMART" id="SM00175">
    <property type="entry name" value="RAB"/>
    <property type="match status" value="1"/>
</dbReference>
<dbReference type="PANTHER" id="PTHR24114">
    <property type="entry name" value="LEUCINE RICH REPEAT FAMILY PROTEIN"/>
    <property type="match status" value="1"/>
</dbReference>
<dbReference type="InterPro" id="IPR001806">
    <property type="entry name" value="Small_GTPase"/>
</dbReference>
<dbReference type="AlphaFoldDB" id="A0A8S1TEV4"/>
<keyword evidence="3" id="KW-1185">Reference proteome</keyword>
<sequence>MKLNISGTSINTKSSLTTKLEQNAKNLKQNEDNLFFDLTEFQTSDSNTPLSIQLKESNSTNSQKTKHFFPSKPVLSENKLPPINSRYHLVPEISREQIIKKKLFKENYSLISFPTAQSLFSSKSQSIDYQKLGQQIVNTPNSQDYYKFYKHSNKCLDAQSFNETPNNIYVNLNKAMEEQQCMPRKMQIIDNQNKKEISAAGQLSSQQYIKLFAAGLASSTFNQLEKLNVSSNNLDNEDLEIILDQLPKSVQSVDLKNNKISKNGCLFLQKLLVRQHQFVIELNLENNQIGDQGLKYLIDSLQNNKCLRVLNLSQNQIQDQVMEPFGRMMKKNNIIQELYLHYNKITFKGGIFFFRGLSKNSVLKVLDISFNKLGGNKDCTNEICNFIARPHPELIHLDLSHNDFKDSDSQKIASELEFNKIIYGFHFEGNSNYQINHKGYLREQKYKKLVTESQQDDINIEESDKKHLELQMQQMEQQTQKKKNEFVRIQSVDLVNLQLESCWICQGWVEVMFQWKPHKSGFLDEDPIFIHLEFEDYQPSYMQKTNDGYFTLYRMCPPNQTIRYFFSNPVQNVQVYAKDQRTIQTQTHSQLRNFGVQMEYSNGKVLQSQPLHTVNMMQTSQSTPIFDKKKHYLANIQCKPRVPEKIVEFDVELAKKRKWTLDNSIFKDFDEDTEAHLEQCLEADLENSKVLKHLINNNEVNSLKDQLKKYYKYIISCYKYLASQQCEQDFPRINSQTIQGFYSQSKNNQLIKQVDWEICLISTIVIKELKSQYIQERALVRHQFLELLIRLAKETYVKQGNCSSIAQGFDKMMQTQNGQFGFILDYGYAQQWRDERYWTQIMDMTIRFKLPFLKQLFSYTSNFSNKTHAKERFVSFQDFRMLLQNSDCYPNLINEQQLYFIYLQSIMMQVDEITQKRHFEMQFIEFIEAIARVAEFISPNSNNYQIKQLNAKQRRTLPLYIKFEGLLYVMFYRIKRFDVDINVIEKSVIKSHEIKRLGIFIEDNYSSSSSGEEDNEVSNLRLSYTDPQNIINRMLFDDEQKLSLKDTMSNQSSGKKRQNSLQKQDSITLKRSLLRRNTFQNQLQQIKIAEIENEMAEIAEYEESTPLNRLRIQNRKITRSKYDIELKGLFQSLISQIENPLPKLDSGCKRMINLQQNQSNKILVGNKIDSSQRRVSTDEAEVLAISYNTQQDETSAKTNINIENCFSEITSQIIQRVAKPIKINQVKQV</sequence>
<dbReference type="Proteomes" id="UP000683925">
    <property type="component" value="Unassembled WGS sequence"/>
</dbReference>
<organism evidence="2 3">
    <name type="scientific">Paramecium octaurelia</name>
    <dbReference type="NCBI Taxonomy" id="43137"/>
    <lineage>
        <taxon>Eukaryota</taxon>
        <taxon>Sar</taxon>
        <taxon>Alveolata</taxon>
        <taxon>Ciliophora</taxon>
        <taxon>Intramacronucleata</taxon>
        <taxon>Oligohymenophorea</taxon>
        <taxon>Peniculida</taxon>
        <taxon>Parameciidae</taxon>
        <taxon>Paramecium</taxon>
    </lineage>
</organism>